<name>A0A1Q2MFV9_9BACT</name>
<evidence type="ECO:0000313" key="2">
    <source>
        <dbReference type="EMBL" id="AQQ71573.1"/>
    </source>
</evidence>
<sequence>MTGKERLLTAIKGGIPDHVPAAPDLYEMIPIRVSGKKPWDIIAYNDPPVWKARIDACRKFGVDAYIPLWIPAADEPVSAVVKRTDEQIIVRRFTELEGKRRWERDVMVLTDGHASSIVRASQMGISDELEDFEIIRPDYQAADRRYFEDARGYLGDDGVIAPMVSLPVLSHSEEEMLAYFDDSQKIKQEKHEIGTAVLERVKEILSWKPDTLLIGNSGMMLFNPPPIFRELGLYLLQEITRLCKQAGVATNLHCCGTERELVKIAAEESELNCIEPLEPPPMGDCDLAQIKQTFGSRIALKGNLHTTEIMLMGSVEQVADACKKAIDAAVAGGGFILSTGDQVPMGTPFENIEIMMKVAQTYGRY</sequence>
<protein>
    <submittedName>
        <fullName evidence="2">Methylcobalamin:coenzyme M methyltransferase</fullName>
    </submittedName>
</protein>
<dbReference type="InterPro" id="IPR052024">
    <property type="entry name" value="Methanogen_methyltrans"/>
</dbReference>
<dbReference type="SUPFAM" id="SSF51726">
    <property type="entry name" value="UROD/MetE-like"/>
    <property type="match status" value="1"/>
</dbReference>
<evidence type="ECO:0000259" key="1">
    <source>
        <dbReference type="Pfam" id="PF01208"/>
    </source>
</evidence>
<dbReference type="Proteomes" id="UP000188181">
    <property type="component" value="Chromosome"/>
</dbReference>
<dbReference type="Pfam" id="PF01208">
    <property type="entry name" value="URO-D"/>
    <property type="match status" value="1"/>
</dbReference>
<keyword evidence="2" id="KW-0808">Transferase</keyword>
<proteinExistence type="predicted"/>
<dbReference type="GO" id="GO:0008168">
    <property type="term" value="F:methyltransferase activity"/>
    <property type="evidence" value="ECO:0007669"/>
    <property type="project" value="UniProtKB-KW"/>
</dbReference>
<dbReference type="AlphaFoldDB" id="A0A1Q2MFV9"/>
<dbReference type="InterPro" id="IPR000257">
    <property type="entry name" value="Uroporphyrinogen_deCOase"/>
</dbReference>
<dbReference type="GO" id="GO:0004853">
    <property type="term" value="F:uroporphyrinogen decarboxylase activity"/>
    <property type="evidence" value="ECO:0007669"/>
    <property type="project" value="InterPro"/>
</dbReference>
<evidence type="ECO:0000313" key="3">
    <source>
        <dbReference type="Proteomes" id="UP000188181"/>
    </source>
</evidence>
<gene>
    <name evidence="2" type="ORF">SMSP2_01949</name>
</gene>
<dbReference type="KEGG" id="pbas:SMSP2_01949"/>
<dbReference type="PANTHER" id="PTHR47099">
    <property type="entry name" value="METHYLCOBAMIDE:COM METHYLTRANSFERASE MTBA"/>
    <property type="match status" value="1"/>
</dbReference>
<dbReference type="GO" id="GO:0032259">
    <property type="term" value="P:methylation"/>
    <property type="evidence" value="ECO:0007669"/>
    <property type="project" value="UniProtKB-KW"/>
</dbReference>
<feature type="domain" description="Uroporphyrinogen decarboxylase (URO-D)" evidence="1">
    <location>
        <begin position="224"/>
        <end position="362"/>
    </location>
</feature>
<organism evidence="2 3">
    <name type="scientific">Limihaloglobus sulfuriphilus</name>
    <dbReference type="NCBI Taxonomy" id="1851148"/>
    <lineage>
        <taxon>Bacteria</taxon>
        <taxon>Pseudomonadati</taxon>
        <taxon>Planctomycetota</taxon>
        <taxon>Phycisphaerae</taxon>
        <taxon>Sedimentisphaerales</taxon>
        <taxon>Sedimentisphaeraceae</taxon>
        <taxon>Limihaloglobus</taxon>
    </lineage>
</organism>
<dbReference type="InterPro" id="IPR038071">
    <property type="entry name" value="UROD/MetE-like_sf"/>
</dbReference>
<dbReference type="OrthoDB" id="238593at2"/>
<dbReference type="EMBL" id="CP019646">
    <property type="protein sequence ID" value="AQQ71573.1"/>
    <property type="molecule type" value="Genomic_DNA"/>
</dbReference>
<dbReference type="Gene3D" id="3.20.20.210">
    <property type="match status" value="1"/>
</dbReference>
<keyword evidence="3" id="KW-1185">Reference proteome</keyword>
<accession>A0A1Q2MFV9</accession>
<dbReference type="PANTHER" id="PTHR47099:SF1">
    <property type="entry name" value="METHYLCOBAMIDE:COM METHYLTRANSFERASE MTBA"/>
    <property type="match status" value="1"/>
</dbReference>
<reference evidence="3" key="1">
    <citation type="submission" date="2017-02" db="EMBL/GenBank/DDBJ databases">
        <title>Comparative genomics and description of representatives of a novel lineage of planctomycetes thriving in anoxic sediments.</title>
        <authorList>
            <person name="Spring S."/>
            <person name="Bunk B."/>
            <person name="Sproer C."/>
        </authorList>
    </citation>
    <scope>NUCLEOTIDE SEQUENCE [LARGE SCALE GENOMIC DNA]</scope>
    <source>
        <strain evidence="3">SM-Chi-D1</strain>
    </source>
</reference>
<keyword evidence="2" id="KW-0489">Methyltransferase</keyword>
<dbReference type="STRING" id="1851148.SMSP2_01949"/>
<dbReference type="GO" id="GO:0006779">
    <property type="term" value="P:porphyrin-containing compound biosynthetic process"/>
    <property type="evidence" value="ECO:0007669"/>
    <property type="project" value="InterPro"/>
</dbReference>